<protein>
    <submittedName>
        <fullName evidence="4">DNA adenine methylase</fullName>
    </submittedName>
</protein>
<evidence type="ECO:0000313" key="5">
    <source>
        <dbReference type="Proteomes" id="UP000649604"/>
    </source>
</evidence>
<dbReference type="PRINTS" id="PR00505">
    <property type="entry name" value="D12N6MTFRASE"/>
</dbReference>
<keyword evidence="1 4" id="KW-0489">Methyltransferase</keyword>
<dbReference type="Pfam" id="PF02086">
    <property type="entry name" value="MethyltransfD12"/>
    <property type="match status" value="1"/>
</dbReference>
<dbReference type="Proteomes" id="UP000649604">
    <property type="component" value="Unassembled WGS sequence"/>
</dbReference>
<dbReference type="SUPFAM" id="SSF53335">
    <property type="entry name" value="S-adenosyl-L-methionine-dependent methyltransferases"/>
    <property type="match status" value="1"/>
</dbReference>
<dbReference type="GO" id="GO:1904047">
    <property type="term" value="F:S-adenosyl-L-methionine binding"/>
    <property type="evidence" value="ECO:0007669"/>
    <property type="project" value="TreeGrafter"/>
</dbReference>
<dbReference type="GO" id="GO:0009007">
    <property type="term" value="F:site-specific DNA-methyltransferase (adenine-specific) activity"/>
    <property type="evidence" value="ECO:0007669"/>
    <property type="project" value="UniProtKB-EC"/>
</dbReference>
<proteinExistence type="predicted"/>
<keyword evidence="3" id="KW-0949">S-adenosyl-L-methionine</keyword>
<dbReference type="PANTHER" id="PTHR30481">
    <property type="entry name" value="DNA ADENINE METHYLASE"/>
    <property type="match status" value="1"/>
</dbReference>
<dbReference type="EMBL" id="WJJP01000565">
    <property type="protein sequence ID" value="MBD3326340.1"/>
    <property type="molecule type" value="Genomic_DNA"/>
</dbReference>
<keyword evidence="2" id="KW-0808">Transferase</keyword>
<name>A0A9D5Q702_9BACT</name>
<gene>
    <name evidence="4" type="ORF">GF339_17275</name>
</gene>
<evidence type="ECO:0000256" key="1">
    <source>
        <dbReference type="ARBA" id="ARBA00022603"/>
    </source>
</evidence>
<dbReference type="GO" id="GO:0032259">
    <property type="term" value="P:methylation"/>
    <property type="evidence" value="ECO:0007669"/>
    <property type="project" value="UniProtKB-KW"/>
</dbReference>
<dbReference type="PANTHER" id="PTHR30481:SF2">
    <property type="entry name" value="SITE-SPECIFIC DNA-METHYLTRANSFERASE (ADENINE-SPECIFIC)"/>
    <property type="match status" value="1"/>
</dbReference>
<dbReference type="Gene3D" id="3.40.50.150">
    <property type="entry name" value="Vaccinia Virus protein VP39"/>
    <property type="match status" value="2"/>
</dbReference>
<dbReference type="InterPro" id="IPR012327">
    <property type="entry name" value="MeTrfase_D12"/>
</dbReference>
<accession>A0A9D5Q702</accession>
<reference evidence="4" key="1">
    <citation type="submission" date="2019-11" db="EMBL/GenBank/DDBJ databases">
        <title>Microbial mats filling the niche in hypersaline microbial mats.</title>
        <authorList>
            <person name="Wong H.L."/>
            <person name="Macleod F.I."/>
            <person name="White R.A. III"/>
            <person name="Burns B.P."/>
        </authorList>
    </citation>
    <scope>NUCLEOTIDE SEQUENCE</scope>
    <source>
        <strain evidence="4">Rbin_158</strain>
    </source>
</reference>
<evidence type="ECO:0000256" key="2">
    <source>
        <dbReference type="ARBA" id="ARBA00022679"/>
    </source>
</evidence>
<organism evidence="4 5">
    <name type="scientific">candidate division KSB3 bacterium</name>
    <dbReference type="NCBI Taxonomy" id="2044937"/>
    <lineage>
        <taxon>Bacteria</taxon>
        <taxon>candidate division KSB3</taxon>
    </lineage>
</organism>
<evidence type="ECO:0000256" key="3">
    <source>
        <dbReference type="ARBA" id="ARBA00022691"/>
    </source>
</evidence>
<sequence>MPHRSPFRYPGGKTWLVPRIRQWLARYSSPPQEFIELFAGGAIVGLSVAFEQLAQHVTLVEIDPKVGAVWQAIIEEGKGLWLAEAIEQFHFTPTNVQEILSQSPASVSKKALQTIIHNRVSRGGILAKGAGLVKYGEKGKGLASRWYPQTLSKRIRAIHAIRDRLSFILGDGIEVIHQYRQNPEAVFFIDPPYTAGNGKRAGRRLYDYCELDHQYLFEVMSQIQGDFLLTYDTNSEVLSLARQHDFDTKMVAMKSTHHANMTELLISQDLSWCI</sequence>
<dbReference type="GO" id="GO:0006298">
    <property type="term" value="P:mismatch repair"/>
    <property type="evidence" value="ECO:0007669"/>
    <property type="project" value="TreeGrafter"/>
</dbReference>
<dbReference type="GO" id="GO:0043565">
    <property type="term" value="F:sequence-specific DNA binding"/>
    <property type="evidence" value="ECO:0007669"/>
    <property type="project" value="TreeGrafter"/>
</dbReference>
<dbReference type="InterPro" id="IPR029063">
    <property type="entry name" value="SAM-dependent_MTases_sf"/>
</dbReference>
<evidence type="ECO:0000313" key="4">
    <source>
        <dbReference type="EMBL" id="MBD3326340.1"/>
    </source>
</evidence>
<dbReference type="AlphaFoldDB" id="A0A9D5Q702"/>
<comment type="caution">
    <text evidence="4">The sequence shown here is derived from an EMBL/GenBank/DDBJ whole genome shotgun (WGS) entry which is preliminary data.</text>
</comment>
<dbReference type="GO" id="GO:0009307">
    <property type="term" value="P:DNA restriction-modification system"/>
    <property type="evidence" value="ECO:0007669"/>
    <property type="project" value="InterPro"/>
</dbReference>